<evidence type="ECO:0000313" key="3">
    <source>
        <dbReference type="Proteomes" id="UP000738376"/>
    </source>
</evidence>
<protein>
    <submittedName>
        <fullName evidence="2">Prepilin-type N-terminal cleavage/methylation domain-containing protein</fullName>
    </submittedName>
</protein>
<proteinExistence type="predicted"/>
<reference evidence="2 3" key="1">
    <citation type="submission" date="2020-03" db="EMBL/GenBank/DDBJ databases">
        <title>Draft Genome Sequence of 2-Methylisoborneol Producing Pseudanabaena yagii Strain GIHE-NHR1 Isolated from North Han River in South Korea.</title>
        <authorList>
            <person name="Jeong J."/>
        </authorList>
    </citation>
    <scope>NUCLEOTIDE SEQUENCE [LARGE SCALE GENOMIC DNA]</scope>
    <source>
        <strain evidence="2 3">GIHE-NHR1</strain>
    </source>
</reference>
<keyword evidence="1" id="KW-0812">Transmembrane</keyword>
<evidence type="ECO:0000256" key="1">
    <source>
        <dbReference type="SAM" id="Phobius"/>
    </source>
</evidence>
<dbReference type="PROSITE" id="PS00409">
    <property type="entry name" value="PROKAR_NTER_METHYL"/>
    <property type="match status" value="1"/>
</dbReference>
<dbReference type="Proteomes" id="UP000738376">
    <property type="component" value="Unassembled WGS sequence"/>
</dbReference>
<dbReference type="InterPro" id="IPR045584">
    <property type="entry name" value="Pilin-like"/>
</dbReference>
<evidence type="ECO:0000313" key="2">
    <source>
        <dbReference type="EMBL" id="NMF58010.1"/>
    </source>
</evidence>
<dbReference type="SUPFAM" id="SSF54523">
    <property type="entry name" value="Pili subunits"/>
    <property type="match status" value="1"/>
</dbReference>
<comment type="caution">
    <text evidence="2">The sequence shown here is derived from an EMBL/GenBank/DDBJ whole genome shotgun (WGS) entry which is preliminary data.</text>
</comment>
<sequence>MIFSIHKLFRTNRSHQKFQRDRFGRLMFELKIFFKRLIARLFAVGDRMSARVKGFTLIELLMSMLIASVIISTLLAFTVNIMETDRKEQAKVESQSDVQAALNYIADDMQEAVYIYDADSLNTVSPNGIQDQLPTFTSSTPILVFWKRKYYAPTDDVYVNAGKTITKKVGCLEYGTTTTNGTCDPNAPIGSGRYAYSLVAYYVMYGSDSNFSNAVRLGRWELNDGIRSSCQSSDITTCSDPKPYARIDVTPPTAIAGSSMVNYWSVPDQGFAPFASTGGTVDALMNKWTRATAGFASTNTPTVLIDYLDDSPYSADQDDGTLGSNTPAGNPAVVIPIRANVAGTPSTNPDCYKEDVGTGNGGSINTAASLRVPSTFTGIPSSFYVCVNPTQNVARIYLRGNTLARLRPNQTESQRRVFDSTYLSTGNIRAFGRGRVYTQ</sequence>
<organism evidence="2 3">
    <name type="scientific">Pseudanabaena yagii GIHE-NHR1</name>
    <dbReference type="NCBI Taxonomy" id="2722753"/>
    <lineage>
        <taxon>Bacteria</taxon>
        <taxon>Bacillati</taxon>
        <taxon>Cyanobacteriota</taxon>
        <taxon>Cyanophyceae</taxon>
        <taxon>Pseudanabaenales</taxon>
        <taxon>Pseudanabaenaceae</taxon>
        <taxon>Pseudanabaena</taxon>
        <taxon>Pseudanabaena yagii</taxon>
    </lineage>
</organism>
<name>A0ABX1LPF3_9CYAN</name>
<gene>
    <name evidence="2" type="ORF">HC246_08235</name>
</gene>
<dbReference type="RefSeq" id="WP_169362963.1">
    <property type="nucleotide sequence ID" value="NZ_JAAVJL010000001.1"/>
</dbReference>
<keyword evidence="1" id="KW-1133">Transmembrane helix</keyword>
<dbReference type="EMBL" id="JAAVJL010000001">
    <property type="protein sequence ID" value="NMF58010.1"/>
    <property type="molecule type" value="Genomic_DNA"/>
</dbReference>
<dbReference type="NCBIfam" id="TIGR02532">
    <property type="entry name" value="IV_pilin_GFxxxE"/>
    <property type="match status" value="1"/>
</dbReference>
<keyword evidence="1" id="KW-0472">Membrane</keyword>
<feature type="transmembrane region" description="Helical" evidence="1">
    <location>
        <begin position="57"/>
        <end position="79"/>
    </location>
</feature>
<dbReference type="InterPro" id="IPR012902">
    <property type="entry name" value="N_methyl_site"/>
</dbReference>
<dbReference type="Pfam" id="PF07963">
    <property type="entry name" value="N_methyl"/>
    <property type="match status" value="1"/>
</dbReference>
<accession>A0ABX1LPF3</accession>
<dbReference type="NCBIfam" id="NF038304">
    <property type="entry name" value="EPS_HpsC"/>
    <property type="match status" value="1"/>
</dbReference>
<keyword evidence="3" id="KW-1185">Reference proteome</keyword>